<protein>
    <submittedName>
        <fullName evidence="3">AAA family ATPase</fullName>
    </submittedName>
</protein>
<keyword evidence="4" id="KW-1185">Reference proteome</keyword>
<keyword evidence="2" id="KW-0472">Membrane</keyword>
<feature type="compositionally biased region" description="Acidic residues" evidence="1">
    <location>
        <begin position="325"/>
        <end position="355"/>
    </location>
</feature>
<feature type="compositionally biased region" description="Low complexity" evidence="1">
    <location>
        <begin position="91"/>
        <end position="127"/>
    </location>
</feature>
<proteinExistence type="predicted"/>
<feature type="compositionally biased region" description="Acidic residues" evidence="1">
    <location>
        <begin position="271"/>
        <end position="280"/>
    </location>
</feature>
<name>A0A9Q4Q2G7_9EURY</name>
<feature type="compositionally biased region" description="Basic and acidic residues" evidence="1">
    <location>
        <begin position="399"/>
        <end position="417"/>
    </location>
</feature>
<feature type="region of interest" description="Disordered" evidence="1">
    <location>
        <begin position="241"/>
        <end position="481"/>
    </location>
</feature>
<dbReference type="EMBL" id="JAMQOT010000004">
    <property type="protein sequence ID" value="MDF9746506.1"/>
    <property type="molecule type" value="Genomic_DNA"/>
</dbReference>
<evidence type="ECO:0000313" key="3">
    <source>
        <dbReference type="EMBL" id="MDF9746506.1"/>
    </source>
</evidence>
<dbReference type="RefSeq" id="WP_277522052.1">
    <property type="nucleotide sequence ID" value="NZ_JAMQOT010000004.1"/>
</dbReference>
<keyword evidence="2" id="KW-0812">Transmembrane</keyword>
<evidence type="ECO:0000313" key="4">
    <source>
        <dbReference type="Proteomes" id="UP001154061"/>
    </source>
</evidence>
<feature type="compositionally biased region" description="Acidic residues" evidence="1">
    <location>
        <begin position="472"/>
        <end position="481"/>
    </location>
</feature>
<feature type="compositionally biased region" description="Acidic residues" evidence="1">
    <location>
        <begin position="364"/>
        <end position="380"/>
    </location>
</feature>
<feature type="compositionally biased region" description="Basic and acidic residues" evidence="1">
    <location>
        <begin position="206"/>
        <end position="216"/>
    </location>
</feature>
<feature type="transmembrane region" description="Helical" evidence="2">
    <location>
        <begin position="12"/>
        <end position="35"/>
    </location>
</feature>
<comment type="caution">
    <text evidence="3">The sequence shown here is derived from an EMBL/GenBank/DDBJ whole genome shotgun (WGS) entry which is preliminary data.</text>
</comment>
<feature type="compositionally biased region" description="Basic and acidic residues" evidence="1">
    <location>
        <begin position="128"/>
        <end position="155"/>
    </location>
</feature>
<gene>
    <name evidence="3" type="ORF">NDI89_13025</name>
</gene>
<feature type="compositionally biased region" description="Acidic residues" evidence="1">
    <location>
        <begin position="294"/>
        <end position="318"/>
    </location>
</feature>
<dbReference type="Proteomes" id="UP001154061">
    <property type="component" value="Unassembled WGS sequence"/>
</dbReference>
<evidence type="ECO:0000256" key="2">
    <source>
        <dbReference type="SAM" id="Phobius"/>
    </source>
</evidence>
<accession>A0A9Q4Q2G7</accession>
<keyword evidence="2" id="KW-1133">Transmembrane helix</keyword>
<feature type="compositionally biased region" description="Acidic residues" evidence="1">
    <location>
        <begin position="171"/>
        <end position="190"/>
    </location>
</feature>
<feature type="region of interest" description="Disordered" evidence="1">
    <location>
        <begin position="60"/>
        <end position="227"/>
    </location>
</feature>
<reference evidence="3" key="1">
    <citation type="submission" date="2022-06" db="EMBL/GenBank/DDBJ databases">
        <title>Natrinema sp. a new haloarchaeum isolate from saline soil.</title>
        <authorList>
            <person name="Strakova D."/>
            <person name="Galisteo C."/>
            <person name="Sanchez-Porro C."/>
            <person name="Ventosa A."/>
        </authorList>
    </citation>
    <scope>NUCLEOTIDE SEQUENCE</scope>
    <source>
        <strain evidence="3">S1CR25-10</strain>
    </source>
</reference>
<sequence>MVDASTELLGGAAVTVFLALLFFGVVVLWDVALALRSVGDKIDKLEDNIDDDLTDIAHSLDNMSNAPRGGGGTQLHLSGGTISSGGDPNHQAQQPQHAGQQQAAGPQQAAAGQTGSPGAPGAGPQSQSEHHQQPRAAGERAGSREERPSNEHSADQDADPSDEAEGREPADETDEADEGDTEASMEEAVSEEPSASDAEPNADDEQPQHPRAEHNRGRFITSPDRTAWYATPLDRDAIDAAGPTIAGALPDGSESGIDESEIIAAGPGDSSESDSSDEEQTAATPMPGAGTETAVDEDADVDDSTEPVADDEPTDDTQADSKPDADEDHEPASDGDETTEESDEDESEVEADGTTDDGIPQSPDEIDVLEFDDEADDVPEDPSSADAEGESSPGDTDGDAGRETERKADLPDEKEAGTDVPDTVDERSETDVSALESTTDSKAAREPETETTDSESEDDGDEPAAGALSSFEFEEGQFEADEPDVTVEEAVDTMNEDAPAPELSSHRFDVRAEETDDGSAVLTLEFGAETIDITGSTERLLQYQMQSFAEKDSTPDADVTIGRDRIVIEIPDSDGGAIQQWGEAAVSIIDRTLYLSDNSDDS</sequence>
<dbReference type="AlphaFoldDB" id="A0A9Q4Q2G7"/>
<organism evidence="3 4">
    <name type="scientific">Natrinema salsiterrestre</name>
    <dbReference type="NCBI Taxonomy" id="2950540"/>
    <lineage>
        <taxon>Archaea</taxon>
        <taxon>Methanobacteriati</taxon>
        <taxon>Methanobacteriota</taxon>
        <taxon>Stenosarchaea group</taxon>
        <taxon>Halobacteria</taxon>
        <taxon>Halobacteriales</taxon>
        <taxon>Natrialbaceae</taxon>
        <taxon>Natrinema</taxon>
    </lineage>
</organism>
<evidence type="ECO:0000256" key="1">
    <source>
        <dbReference type="SAM" id="MobiDB-lite"/>
    </source>
</evidence>
<feature type="compositionally biased region" description="Acidic residues" evidence="1">
    <location>
        <begin position="449"/>
        <end position="462"/>
    </location>
</feature>